<feature type="region of interest" description="Disordered" evidence="6">
    <location>
        <begin position="571"/>
        <end position="611"/>
    </location>
</feature>
<dbReference type="EnsemblMetazoa" id="AALFPA23_012495.R17913">
    <property type="protein sequence ID" value="AALFPA23_012495.P17913"/>
    <property type="gene ID" value="AALFPA23_012495"/>
</dbReference>
<feature type="compositionally biased region" description="Basic and acidic residues" evidence="6">
    <location>
        <begin position="1"/>
        <end position="16"/>
    </location>
</feature>
<dbReference type="PANTHER" id="PTHR48039:SF5">
    <property type="entry name" value="RNA-BINDING PROTEIN 28"/>
    <property type="match status" value="1"/>
</dbReference>
<comment type="subcellular location">
    <subcellularLocation>
        <location evidence="1">Nucleus</location>
    </subcellularLocation>
</comment>
<keyword evidence="4" id="KW-0539">Nucleus</keyword>
<evidence type="ECO:0000256" key="1">
    <source>
        <dbReference type="ARBA" id="ARBA00004123"/>
    </source>
</evidence>
<dbReference type="GeneID" id="109431307"/>
<evidence type="ECO:0000256" key="6">
    <source>
        <dbReference type="SAM" id="MobiDB-lite"/>
    </source>
</evidence>
<feature type="domain" description="RRM" evidence="7">
    <location>
        <begin position="49"/>
        <end position="126"/>
    </location>
</feature>
<reference evidence="9" key="1">
    <citation type="journal article" date="2015" name="Proc. Natl. Acad. Sci. U.S.A.">
        <title>Genome sequence of the Asian Tiger mosquito, Aedes albopictus, reveals insights into its biology, genetics, and evolution.</title>
        <authorList>
            <person name="Chen X.G."/>
            <person name="Jiang X."/>
            <person name="Gu J."/>
            <person name="Xu M."/>
            <person name="Wu Y."/>
            <person name="Deng Y."/>
            <person name="Zhang C."/>
            <person name="Bonizzoni M."/>
            <person name="Dermauw W."/>
            <person name="Vontas J."/>
            <person name="Armbruster P."/>
            <person name="Huang X."/>
            <person name="Yang Y."/>
            <person name="Zhang H."/>
            <person name="He W."/>
            <person name="Peng H."/>
            <person name="Liu Y."/>
            <person name="Wu K."/>
            <person name="Chen J."/>
            <person name="Lirakis M."/>
            <person name="Topalis P."/>
            <person name="Van Leeuwen T."/>
            <person name="Hall A.B."/>
            <person name="Jiang X."/>
            <person name="Thorpe C."/>
            <person name="Mueller R.L."/>
            <person name="Sun C."/>
            <person name="Waterhouse R.M."/>
            <person name="Yan G."/>
            <person name="Tu Z.J."/>
            <person name="Fang X."/>
            <person name="James A.A."/>
        </authorList>
    </citation>
    <scope>NUCLEOTIDE SEQUENCE [LARGE SCALE GENOMIC DNA]</scope>
    <source>
        <strain evidence="9">Foshan</strain>
    </source>
</reference>
<keyword evidence="2" id="KW-0677">Repeat</keyword>
<dbReference type="InterPro" id="IPR051945">
    <property type="entry name" value="RRM_MRD1_RNA_proc_ribogen"/>
</dbReference>
<dbReference type="SMART" id="SM00360">
    <property type="entry name" value="RRM"/>
    <property type="match status" value="3"/>
</dbReference>
<name>A0ABM1YVG5_AEDAL</name>
<dbReference type="PROSITE" id="PS50102">
    <property type="entry name" value="RRM"/>
    <property type="match status" value="3"/>
</dbReference>
<dbReference type="Proteomes" id="UP000069940">
    <property type="component" value="Unassembled WGS sequence"/>
</dbReference>
<feature type="region of interest" description="Disordered" evidence="6">
    <location>
        <begin position="495"/>
        <end position="554"/>
    </location>
</feature>
<dbReference type="InterPro" id="IPR035979">
    <property type="entry name" value="RBD_domain_sf"/>
</dbReference>
<keyword evidence="3 5" id="KW-0694">RNA-binding</keyword>
<dbReference type="RefSeq" id="XP_019563069.3">
    <property type="nucleotide sequence ID" value="XM_019707524.3"/>
</dbReference>
<evidence type="ECO:0000256" key="3">
    <source>
        <dbReference type="ARBA" id="ARBA00022884"/>
    </source>
</evidence>
<dbReference type="InterPro" id="IPR012677">
    <property type="entry name" value="Nucleotide-bd_a/b_plait_sf"/>
</dbReference>
<dbReference type="CDD" id="cd12416">
    <property type="entry name" value="RRM4_RBM28_like"/>
    <property type="match status" value="1"/>
</dbReference>
<feature type="compositionally biased region" description="Acidic residues" evidence="6">
    <location>
        <begin position="145"/>
        <end position="190"/>
    </location>
</feature>
<evidence type="ECO:0000313" key="9">
    <source>
        <dbReference type="Proteomes" id="UP000069940"/>
    </source>
</evidence>
<feature type="domain" description="RRM" evidence="7">
    <location>
        <begin position="364"/>
        <end position="453"/>
    </location>
</feature>
<reference evidence="8" key="2">
    <citation type="submission" date="2025-05" db="UniProtKB">
        <authorList>
            <consortium name="EnsemblMetazoa"/>
        </authorList>
    </citation>
    <scope>IDENTIFICATION</scope>
    <source>
        <strain evidence="8">Foshan</strain>
    </source>
</reference>
<keyword evidence="9" id="KW-1185">Reference proteome</keyword>
<dbReference type="Pfam" id="PF00076">
    <property type="entry name" value="RRM_1"/>
    <property type="match status" value="3"/>
</dbReference>
<feature type="region of interest" description="Disordered" evidence="6">
    <location>
        <begin position="1"/>
        <end position="32"/>
    </location>
</feature>
<dbReference type="SUPFAM" id="SSF54928">
    <property type="entry name" value="RNA-binding domain, RBD"/>
    <property type="match status" value="2"/>
</dbReference>
<dbReference type="PANTHER" id="PTHR48039">
    <property type="entry name" value="RNA-BINDING MOTIF PROTEIN 14B"/>
    <property type="match status" value="1"/>
</dbReference>
<organism evidence="8 9">
    <name type="scientific">Aedes albopictus</name>
    <name type="common">Asian tiger mosquito</name>
    <name type="synonym">Stegomyia albopicta</name>
    <dbReference type="NCBI Taxonomy" id="7160"/>
    <lineage>
        <taxon>Eukaryota</taxon>
        <taxon>Metazoa</taxon>
        <taxon>Ecdysozoa</taxon>
        <taxon>Arthropoda</taxon>
        <taxon>Hexapoda</taxon>
        <taxon>Insecta</taxon>
        <taxon>Pterygota</taxon>
        <taxon>Neoptera</taxon>
        <taxon>Endopterygota</taxon>
        <taxon>Diptera</taxon>
        <taxon>Nematocera</taxon>
        <taxon>Culicoidea</taxon>
        <taxon>Culicidae</taxon>
        <taxon>Culicinae</taxon>
        <taxon>Aedini</taxon>
        <taxon>Aedes</taxon>
        <taxon>Stegomyia</taxon>
    </lineage>
</organism>
<evidence type="ECO:0000256" key="5">
    <source>
        <dbReference type="PROSITE-ProRule" id="PRU00176"/>
    </source>
</evidence>
<feature type="region of interest" description="Disordered" evidence="6">
    <location>
        <begin position="132"/>
        <end position="192"/>
    </location>
</feature>
<evidence type="ECO:0000256" key="4">
    <source>
        <dbReference type="ARBA" id="ARBA00023242"/>
    </source>
</evidence>
<protein>
    <recommendedName>
        <fullName evidence="7">RRM domain-containing protein</fullName>
    </recommendedName>
</protein>
<proteinExistence type="predicted"/>
<evidence type="ECO:0000256" key="2">
    <source>
        <dbReference type="ARBA" id="ARBA00022737"/>
    </source>
</evidence>
<evidence type="ECO:0000313" key="8">
    <source>
        <dbReference type="EnsemblMetazoa" id="AALFPA23_012495.P17913"/>
    </source>
</evidence>
<feature type="compositionally biased region" description="Basic and acidic residues" evidence="6">
    <location>
        <begin position="133"/>
        <end position="144"/>
    </location>
</feature>
<evidence type="ECO:0000259" key="7">
    <source>
        <dbReference type="PROSITE" id="PS50102"/>
    </source>
</evidence>
<dbReference type="Gene3D" id="3.30.70.330">
    <property type="match status" value="3"/>
</dbReference>
<accession>A0ABM1YVG5</accession>
<feature type="domain" description="RRM" evidence="7">
    <location>
        <begin position="219"/>
        <end position="308"/>
    </location>
</feature>
<dbReference type="InterPro" id="IPR000504">
    <property type="entry name" value="RRM_dom"/>
</dbReference>
<sequence>MSSGEEDTKPSVDTKHDSHHHHHQDQDEHRGFSKNAIRKRSREFAHHQNRIIVRNVSYKITDKLLRSEFEKYGTLEEVNILKRPDGRLVGCVFLQYTKREESDRAIQEMDGNIFMGRKLQICYAQHKGTYKKAKTETEVKTEEIKQEDDDIQETEIKEESDEDEAEEEEEDDDDVEDEDDEDDDDEDDDKEDVKEALKDVKLEVTHQREKNHHEIEEGRTVFLKNVPYDADESSIKDVLSQFGTVEKVLINKERASGHSKGTAFVIFKLMDSAEMSRKQSLKIQINDQFVEILEALKKKQIRDKESKDKVPKDSRNLYLLKEGVIMAGSPSAKEVSKSDMAQRLQLEQRCAQMLKNLNRFVSRERLTIHNLPANYTNNDLRQMVLKHAGKNPNECRVMRENKPSFGNPSGQSRGYGFLSFKAHATALEVLRKLNNNPSVFGKNRRPIVSFSIEDRKVHNIKQQRMLKSRLNNPTYQQKLEKIRAKKIEKLIRKKEHQKNAKEQMAIVPSTQFSAKHAKAGNPKPATKERRRNIIESTEDFSGEISRKGKVGIRSNRKINTQAEAHVARLKAEKKEARKKRVKQQHERNRNLKASRRAQQKQPGFMAQNKEDRYFQQTVGKYKEMISQATSNASARNKWYSE</sequence>